<feature type="compositionally biased region" description="Basic and acidic residues" evidence="1">
    <location>
        <begin position="34"/>
        <end position="63"/>
    </location>
</feature>
<proteinExistence type="predicted"/>
<comment type="caution">
    <text evidence="2">The sequence shown here is derived from an EMBL/GenBank/DDBJ whole genome shotgun (WGS) entry which is preliminary data.</text>
</comment>
<sequence length="132" mass="15171">MSDSSTLGSTAGTRSRQGLFELFENGSDIEDDFDVPHLSDDSGTRSEEETIEETRSRSDEPAQRLADEFGWTEVDLEHNRARIDPNFVVRNAMSAQNINFYLVLYMCKNARRCLFPKTSGFMKYDFVRLKKL</sequence>
<keyword evidence="3" id="KW-1185">Reference proteome</keyword>
<dbReference type="EMBL" id="BMAT01000929">
    <property type="protein sequence ID" value="GFR76467.1"/>
    <property type="molecule type" value="Genomic_DNA"/>
</dbReference>
<dbReference type="AlphaFoldDB" id="A0AAV4FSX7"/>
<reference evidence="2 3" key="1">
    <citation type="journal article" date="2021" name="Elife">
        <title>Chloroplast acquisition without the gene transfer in kleptoplastic sea slugs, Plakobranchus ocellatus.</title>
        <authorList>
            <person name="Maeda T."/>
            <person name="Takahashi S."/>
            <person name="Yoshida T."/>
            <person name="Shimamura S."/>
            <person name="Takaki Y."/>
            <person name="Nagai Y."/>
            <person name="Toyoda A."/>
            <person name="Suzuki Y."/>
            <person name="Arimoto A."/>
            <person name="Ishii H."/>
            <person name="Satoh N."/>
            <person name="Nishiyama T."/>
            <person name="Hasebe M."/>
            <person name="Maruyama T."/>
            <person name="Minagawa J."/>
            <person name="Obokata J."/>
            <person name="Shigenobu S."/>
        </authorList>
    </citation>
    <scope>NUCLEOTIDE SEQUENCE [LARGE SCALE GENOMIC DNA]</scope>
</reference>
<protein>
    <submittedName>
        <fullName evidence="2">Uncharacterized protein</fullName>
    </submittedName>
</protein>
<gene>
    <name evidence="2" type="ORF">ElyMa_000483700</name>
</gene>
<accession>A0AAV4FSX7</accession>
<dbReference type="Proteomes" id="UP000762676">
    <property type="component" value="Unassembled WGS sequence"/>
</dbReference>
<evidence type="ECO:0000313" key="2">
    <source>
        <dbReference type="EMBL" id="GFR76467.1"/>
    </source>
</evidence>
<evidence type="ECO:0000313" key="3">
    <source>
        <dbReference type="Proteomes" id="UP000762676"/>
    </source>
</evidence>
<name>A0AAV4FSX7_9GAST</name>
<evidence type="ECO:0000256" key="1">
    <source>
        <dbReference type="SAM" id="MobiDB-lite"/>
    </source>
</evidence>
<feature type="region of interest" description="Disordered" evidence="1">
    <location>
        <begin position="27"/>
        <end position="63"/>
    </location>
</feature>
<organism evidence="2 3">
    <name type="scientific">Elysia marginata</name>
    <dbReference type="NCBI Taxonomy" id="1093978"/>
    <lineage>
        <taxon>Eukaryota</taxon>
        <taxon>Metazoa</taxon>
        <taxon>Spiralia</taxon>
        <taxon>Lophotrochozoa</taxon>
        <taxon>Mollusca</taxon>
        <taxon>Gastropoda</taxon>
        <taxon>Heterobranchia</taxon>
        <taxon>Euthyneura</taxon>
        <taxon>Panpulmonata</taxon>
        <taxon>Sacoglossa</taxon>
        <taxon>Placobranchoidea</taxon>
        <taxon>Plakobranchidae</taxon>
        <taxon>Elysia</taxon>
    </lineage>
</organism>